<comment type="cofactor">
    <cofactor evidence="1">
        <name>Zn(2+)</name>
        <dbReference type="ChEBI" id="CHEBI:29105"/>
    </cofactor>
</comment>
<evidence type="ECO:0000256" key="8">
    <source>
        <dbReference type="ARBA" id="ARBA00041763"/>
    </source>
</evidence>
<dbReference type="RefSeq" id="XP_022325292.1">
    <property type="nucleotide sequence ID" value="XM_022469584.1"/>
</dbReference>
<dbReference type="GO" id="GO:0008270">
    <property type="term" value="F:zinc ion binding"/>
    <property type="evidence" value="ECO:0007669"/>
    <property type="project" value="InterPro"/>
</dbReference>
<dbReference type="PROSITE" id="PS51747">
    <property type="entry name" value="CYT_DCMP_DEAMINASES_2"/>
    <property type="match status" value="2"/>
</dbReference>
<keyword evidence="6" id="KW-0862">Zinc</keyword>
<dbReference type="InterPro" id="IPR035105">
    <property type="entry name" value="Deoxycytidylate_deaminase_dom"/>
</dbReference>
<dbReference type="InterPro" id="IPR015517">
    <property type="entry name" value="dCMP_deaminase-rel"/>
</dbReference>
<dbReference type="PANTHER" id="PTHR11086:SF18">
    <property type="entry name" value="DEOXYCYTIDYLATE DEAMINASE"/>
    <property type="match status" value="1"/>
</dbReference>
<gene>
    <name evidence="12" type="primary">LOC111125606</name>
</gene>
<feature type="region of interest" description="Disordered" evidence="9">
    <location>
        <begin position="212"/>
        <end position="244"/>
    </location>
</feature>
<evidence type="ECO:0000259" key="10">
    <source>
        <dbReference type="PROSITE" id="PS51747"/>
    </source>
</evidence>
<dbReference type="InterPro" id="IPR002125">
    <property type="entry name" value="CMP_dCMP_dom"/>
</dbReference>
<dbReference type="Gene3D" id="3.40.140.10">
    <property type="entry name" value="Cytidine Deaminase, domain 2"/>
    <property type="match status" value="2"/>
</dbReference>
<evidence type="ECO:0000256" key="1">
    <source>
        <dbReference type="ARBA" id="ARBA00001947"/>
    </source>
</evidence>
<dbReference type="GO" id="GO:0009165">
    <property type="term" value="P:nucleotide biosynthetic process"/>
    <property type="evidence" value="ECO:0007669"/>
    <property type="project" value="UniProtKB-KW"/>
</dbReference>
<dbReference type="GeneID" id="111125606"/>
<feature type="region of interest" description="Disordered" evidence="9">
    <location>
        <begin position="30"/>
        <end position="52"/>
    </location>
</feature>
<evidence type="ECO:0000313" key="12">
    <source>
        <dbReference type="RefSeq" id="XP_022325292.1"/>
    </source>
</evidence>
<accession>A0A8B8DB31</accession>
<dbReference type="SUPFAM" id="SSF53927">
    <property type="entry name" value="Cytidine deaminase-like"/>
    <property type="match status" value="2"/>
</dbReference>
<dbReference type="InterPro" id="IPR016193">
    <property type="entry name" value="Cytidine_deaminase-like"/>
</dbReference>
<dbReference type="Proteomes" id="UP000694844">
    <property type="component" value="Chromosome 3"/>
</dbReference>
<evidence type="ECO:0000256" key="7">
    <source>
        <dbReference type="ARBA" id="ARBA00038938"/>
    </source>
</evidence>
<dbReference type="GO" id="GO:0004132">
    <property type="term" value="F:dCMP deaminase activity"/>
    <property type="evidence" value="ECO:0007669"/>
    <property type="project" value="UniProtKB-EC"/>
</dbReference>
<dbReference type="CDD" id="cd01286">
    <property type="entry name" value="deoxycytidylate_deaminase"/>
    <property type="match status" value="1"/>
</dbReference>
<dbReference type="GO" id="GO:0005737">
    <property type="term" value="C:cytoplasm"/>
    <property type="evidence" value="ECO:0007669"/>
    <property type="project" value="TreeGrafter"/>
</dbReference>
<evidence type="ECO:0000313" key="11">
    <source>
        <dbReference type="Proteomes" id="UP000694844"/>
    </source>
</evidence>
<keyword evidence="4" id="KW-0545">Nucleotide biosynthesis</keyword>
<keyword evidence="3" id="KW-0479">Metal-binding</keyword>
<evidence type="ECO:0000256" key="2">
    <source>
        <dbReference type="ARBA" id="ARBA00006576"/>
    </source>
</evidence>
<evidence type="ECO:0000256" key="9">
    <source>
        <dbReference type="SAM" id="MobiDB-lite"/>
    </source>
</evidence>
<name>A0A8B8DB31_CRAVI</name>
<feature type="domain" description="CMP/dCMP-type deaminase" evidence="10">
    <location>
        <begin position="295"/>
        <end position="424"/>
    </location>
</feature>
<dbReference type="PROSITE" id="PS00903">
    <property type="entry name" value="CYT_DCMP_DEAMINASES_1"/>
    <property type="match status" value="2"/>
</dbReference>
<dbReference type="AlphaFoldDB" id="A0A8B8DB31"/>
<dbReference type="InterPro" id="IPR016192">
    <property type="entry name" value="APOBEC/CMP_deaminase_Zn-bd"/>
</dbReference>
<keyword evidence="5" id="KW-0378">Hydrolase</keyword>
<organism evidence="11 12">
    <name type="scientific">Crassostrea virginica</name>
    <name type="common">Eastern oyster</name>
    <dbReference type="NCBI Taxonomy" id="6565"/>
    <lineage>
        <taxon>Eukaryota</taxon>
        <taxon>Metazoa</taxon>
        <taxon>Spiralia</taxon>
        <taxon>Lophotrochozoa</taxon>
        <taxon>Mollusca</taxon>
        <taxon>Bivalvia</taxon>
        <taxon>Autobranchia</taxon>
        <taxon>Pteriomorphia</taxon>
        <taxon>Ostreida</taxon>
        <taxon>Ostreoidea</taxon>
        <taxon>Ostreidae</taxon>
        <taxon>Crassostrea</taxon>
    </lineage>
</organism>
<reference evidence="12" key="1">
    <citation type="submission" date="2025-08" db="UniProtKB">
        <authorList>
            <consortium name="RefSeq"/>
        </authorList>
    </citation>
    <scope>IDENTIFICATION</scope>
    <source>
        <tissue evidence="12">Whole sample</tissue>
    </source>
</reference>
<keyword evidence="11" id="KW-1185">Reference proteome</keyword>
<protein>
    <recommendedName>
        <fullName evidence="8">dCMP deaminase</fullName>
        <ecNumber evidence="7">3.5.4.12</ecNumber>
    </recommendedName>
    <alternativeName>
        <fullName evidence="8">dCMP deaminase</fullName>
    </alternativeName>
</protein>
<evidence type="ECO:0000256" key="5">
    <source>
        <dbReference type="ARBA" id="ARBA00022801"/>
    </source>
</evidence>
<proteinExistence type="inferred from homology"/>
<dbReference type="EC" id="3.5.4.12" evidence="7"/>
<evidence type="ECO:0000256" key="4">
    <source>
        <dbReference type="ARBA" id="ARBA00022727"/>
    </source>
</evidence>
<dbReference type="KEGG" id="cvn:111125606"/>
<comment type="similarity">
    <text evidence="2">Belongs to the cytidine and deoxycytidylate deaminase family.</text>
</comment>
<evidence type="ECO:0000256" key="6">
    <source>
        <dbReference type="ARBA" id="ARBA00022833"/>
    </source>
</evidence>
<feature type="domain" description="CMP/dCMP-type deaminase" evidence="10">
    <location>
        <begin position="69"/>
        <end position="178"/>
    </location>
</feature>
<dbReference type="Pfam" id="PF00383">
    <property type="entry name" value="dCMP_cyt_deam_1"/>
    <property type="match status" value="2"/>
</dbReference>
<evidence type="ECO:0000256" key="3">
    <source>
        <dbReference type="ARBA" id="ARBA00022723"/>
    </source>
</evidence>
<sequence>MMWKNLSTSIKLASPIAAFYCLWRTKPLQAESSSPQPTTPQSPTPGLKDPRVDLVYSSDNGGGQTKYLKWEDYFMAITLLAERRCKDICQTRAGASIFDETNKIVGIGNTSKILHKDAECHAELNAVLNRNINDLKNSKMYVSNFPCNECAKCIIQSGIKSVVYYTNKKGTTEATQKEENDPYKDSKYMLEEAEVNFKPFQTFLRQITIDFRGKDPKSGTNSQKDQTQKKNKAPKGKTEATQKEENDQCKISKYMLEEAEVSFKFFKTFLRQITIDLRETPKENEDSITIKTPLTDEEFFMAMAFVASARSKDPRTQVGACIVNEEKKVVGIGFNGMPLRFNDANTNWGKVEKHGLPSKDPIVCHAEMNAVLFGNAAEMQNSTIYVTLFPCEECAKVVIKAGIKKVYFYSDKNHDRNPFSRKLLGDAGLEPEQFNPRPGREKIVINIERLDERCT</sequence>
<dbReference type="OrthoDB" id="6710946at2759"/>
<dbReference type="PANTHER" id="PTHR11086">
    <property type="entry name" value="DEOXYCYTIDYLATE DEAMINASE-RELATED"/>
    <property type="match status" value="1"/>
</dbReference>